<proteinExistence type="predicted"/>
<evidence type="ECO:0000313" key="2">
    <source>
        <dbReference type="EMBL" id="GAA0384228.1"/>
    </source>
</evidence>
<keyword evidence="3" id="KW-1185">Reference proteome</keyword>
<keyword evidence="1" id="KW-0472">Membrane</keyword>
<keyword evidence="1" id="KW-0812">Transmembrane</keyword>
<feature type="transmembrane region" description="Helical" evidence="1">
    <location>
        <begin position="215"/>
        <end position="234"/>
    </location>
</feature>
<dbReference type="InterPro" id="IPR032307">
    <property type="entry name" value="PepSY_TM-like_2"/>
</dbReference>
<protein>
    <submittedName>
        <fullName evidence="2">PepSY-associated TM helix domain-containing protein</fullName>
    </submittedName>
</protein>
<comment type="caution">
    <text evidence="2">The sequence shown here is derived from an EMBL/GenBank/DDBJ whole genome shotgun (WGS) entry which is preliminary data.</text>
</comment>
<keyword evidence="1" id="KW-1133">Transmembrane helix</keyword>
<dbReference type="EMBL" id="BAAAEJ010000003">
    <property type="protein sequence ID" value="GAA0384228.1"/>
    <property type="molecule type" value="Genomic_DNA"/>
</dbReference>
<dbReference type="Proteomes" id="UP001500791">
    <property type="component" value="Unassembled WGS sequence"/>
</dbReference>
<gene>
    <name evidence="2" type="ORF">GCM10009093_08970</name>
</gene>
<reference evidence="2 3" key="1">
    <citation type="journal article" date="2019" name="Int. J. Syst. Evol. Microbiol.">
        <title>The Global Catalogue of Microorganisms (GCM) 10K type strain sequencing project: providing services to taxonomists for standard genome sequencing and annotation.</title>
        <authorList>
            <consortium name="The Broad Institute Genomics Platform"/>
            <consortium name="The Broad Institute Genome Sequencing Center for Infectious Disease"/>
            <person name="Wu L."/>
            <person name="Ma J."/>
        </authorList>
    </citation>
    <scope>NUCLEOTIDE SEQUENCE [LARGE SCALE GENOMIC DNA]</scope>
    <source>
        <strain evidence="2 3">JCM 13476</strain>
    </source>
</reference>
<evidence type="ECO:0000256" key="1">
    <source>
        <dbReference type="SAM" id="Phobius"/>
    </source>
</evidence>
<dbReference type="PANTHER" id="PTHR40115">
    <property type="entry name" value="INNER MEMBRANE PROTEIN WITH PEPSY TM HELIX"/>
    <property type="match status" value="1"/>
</dbReference>
<feature type="transmembrane region" description="Helical" evidence="1">
    <location>
        <begin position="182"/>
        <end position="209"/>
    </location>
</feature>
<organism evidence="2 3">
    <name type="scientific">Brevundimonas terrae</name>
    <dbReference type="NCBI Taxonomy" id="363631"/>
    <lineage>
        <taxon>Bacteria</taxon>
        <taxon>Pseudomonadati</taxon>
        <taxon>Pseudomonadota</taxon>
        <taxon>Alphaproteobacteria</taxon>
        <taxon>Caulobacterales</taxon>
        <taxon>Caulobacteraceae</taxon>
        <taxon>Brevundimonas</taxon>
    </lineage>
</organism>
<name>A0ABN0Y5R0_9CAUL</name>
<dbReference type="Pfam" id="PF16357">
    <property type="entry name" value="PepSY_TM_like_2"/>
    <property type="match status" value="1"/>
</dbReference>
<dbReference type="PANTHER" id="PTHR40115:SF1">
    <property type="entry name" value="INNER MEMBRANE PROTEIN WITH PEPSY TM HELIX"/>
    <property type="match status" value="1"/>
</dbReference>
<accession>A0ABN0Y5R0</accession>
<sequence length="235" mass="26104">MVLQIVRSMWHSHCVNKVASPSETAEARPAAAMNARRSFWLKQLHTWHWISAAISLVGMMLFAITGITLNHAASIPSTPVVKETLAQIPTPLVRRLAEFPDETTDPVPDYMVRWASEILSVNIADKPTETTAEEIYVALPMPGGDAWMTMDRTSGEVVYEKTTRGAISYLNDLHKGRNSGTVWFWFIDVFAVACVIFTLTGLALVWLHARSRPSSWPLVGLGLLIPVVIALIFIH</sequence>
<feature type="transmembrane region" description="Helical" evidence="1">
    <location>
        <begin position="47"/>
        <end position="69"/>
    </location>
</feature>
<evidence type="ECO:0000313" key="3">
    <source>
        <dbReference type="Proteomes" id="UP001500791"/>
    </source>
</evidence>